<sequence length="144" mass="16048">MFEGELNFALMLAREMGKPNWRAMLAGMSSSDYADWKHFYGEHFFRETQMDAHFSMLTYAVLGLFFADENMSPSDFSLLHPVNKDEEGSEDQLMDKAEGLYGGVRFGAGATCEEIATDADDDSDALMAVSKKITGGVRHEPVSR</sequence>
<feature type="domain" description="Minor tail T" evidence="1">
    <location>
        <begin position="29"/>
        <end position="103"/>
    </location>
</feature>
<dbReference type="AlphaFoldDB" id="A0A5U3IT72"/>
<organism evidence="2">
    <name type="scientific">Salmonella enterica</name>
    <name type="common">Salmonella choleraesuis</name>
    <dbReference type="NCBI Taxonomy" id="28901"/>
    <lineage>
        <taxon>Bacteria</taxon>
        <taxon>Pseudomonadati</taxon>
        <taxon>Pseudomonadota</taxon>
        <taxon>Gammaproteobacteria</taxon>
        <taxon>Enterobacterales</taxon>
        <taxon>Enterobacteriaceae</taxon>
        <taxon>Salmonella</taxon>
    </lineage>
</organism>
<comment type="caution">
    <text evidence="2">The sequence shown here is derived from an EMBL/GenBank/DDBJ whole genome shotgun (WGS) entry which is preliminary data.</text>
</comment>
<proteinExistence type="predicted"/>
<reference evidence="2" key="1">
    <citation type="submission" date="2018-07" db="EMBL/GenBank/DDBJ databases">
        <authorList>
            <consortium name="GenomeTrakr network: Whole genome sequencing for foodborne pathogen traceback"/>
        </authorList>
    </citation>
    <scope>NUCLEOTIDE SEQUENCE [LARGE SCALE GENOMIC DNA]</scope>
    <source>
        <strain evidence="2">FDA00008842</strain>
    </source>
</reference>
<evidence type="ECO:0000313" key="2">
    <source>
        <dbReference type="EMBL" id="EBP4586285.1"/>
    </source>
</evidence>
<evidence type="ECO:0000259" key="1">
    <source>
        <dbReference type="Pfam" id="PF06223"/>
    </source>
</evidence>
<dbReference type="EMBL" id="AAGLUV010000027">
    <property type="protein sequence ID" value="EBP4586285.1"/>
    <property type="molecule type" value="Genomic_DNA"/>
</dbReference>
<protein>
    <submittedName>
        <fullName evidence="2">Phage tail assembly protein T</fullName>
    </submittedName>
</protein>
<accession>A0A5U3IT72</accession>
<dbReference type="Proteomes" id="UP000839610">
    <property type="component" value="Unassembled WGS sequence"/>
</dbReference>
<dbReference type="NCBIfam" id="TIGR01715">
    <property type="entry name" value="phage_lam_T"/>
    <property type="match status" value="1"/>
</dbReference>
<gene>
    <name evidence="2" type="ORF">VH79_24470</name>
</gene>
<dbReference type="Pfam" id="PF06223">
    <property type="entry name" value="Phage_tail_T"/>
    <property type="match status" value="1"/>
</dbReference>
<dbReference type="InterPro" id="IPR009350">
    <property type="entry name" value="Phage_tail_T"/>
</dbReference>
<name>A0A5U3IT72_SALER</name>